<reference evidence="2" key="1">
    <citation type="submission" date="2022-03" db="EMBL/GenBank/DDBJ databases">
        <authorList>
            <person name="Lindestad O."/>
        </authorList>
    </citation>
    <scope>NUCLEOTIDE SEQUENCE</scope>
</reference>
<accession>A0A8S4R8L5</accession>
<dbReference type="Proteomes" id="UP000838756">
    <property type="component" value="Unassembled WGS sequence"/>
</dbReference>
<organism evidence="2 3">
    <name type="scientific">Pararge aegeria aegeria</name>
    <dbReference type="NCBI Taxonomy" id="348720"/>
    <lineage>
        <taxon>Eukaryota</taxon>
        <taxon>Metazoa</taxon>
        <taxon>Ecdysozoa</taxon>
        <taxon>Arthropoda</taxon>
        <taxon>Hexapoda</taxon>
        <taxon>Insecta</taxon>
        <taxon>Pterygota</taxon>
        <taxon>Neoptera</taxon>
        <taxon>Endopterygota</taxon>
        <taxon>Lepidoptera</taxon>
        <taxon>Glossata</taxon>
        <taxon>Ditrysia</taxon>
        <taxon>Papilionoidea</taxon>
        <taxon>Nymphalidae</taxon>
        <taxon>Satyrinae</taxon>
        <taxon>Satyrini</taxon>
        <taxon>Parargina</taxon>
        <taxon>Pararge</taxon>
    </lineage>
</organism>
<gene>
    <name evidence="2" type="primary">jg21682</name>
    <name evidence="2" type="ORF">PAEG_LOCUS10574</name>
</gene>
<dbReference type="AlphaFoldDB" id="A0A8S4R8L5"/>
<dbReference type="EMBL" id="CAKXAJ010024885">
    <property type="protein sequence ID" value="CAH2232300.1"/>
    <property type="molecule type" value="Genomic_DNA"/>
</dbReference>
<proteinExistence type="predicted"/>
<feature type="region of interest" description="Disordered" evidence="1">
    <location>
        <begin position="83"/>
        <end position="104"/>
    </location>
</feature>
<sequence>MDVGVPRCWNGSPVLVSAALVDPQRGGQTTLSASQIHSQVVFFPPIYAGTDACLEPLQAPALRPSFGKLRLCRSWYPRALTAQHSKAYARQRDPPMAANKLRRW</sequence>
<evidence type="ECO:0000313" key="3">
    <source>
        <dbReference type="Proteomes" id="UP000838756"/>
    </source>
</evidence>
<keyword evidence="3" id="KW-1185">Reference proteome</keyword>
<dbReference type="OrthoDB" id="7466345at2759"/>
<name>A0A8S4R8L5_9NEOP</name>
<comment type="caution">
    <text evidence="2">The sequence shown here is derived from an EMBL/GenBank/DDBJ whole genome shotgun (WGS) entry which is preliminary data.</text>
</comment>
<evidence type="ECO:0000313" key="2">
    <source>
        <dbReference type="EMBL" id="CAH2232300.1"/>
    </source>
</evidence>
<evidence type="ECO:0000256" key="1">
    <source>
        <dbReference type="SAM" id="MobiDB-lite"/>
    </source>
</evidence>
<protein>
    <submittedName>
        <fullName evidence="2">Jg21682 protein</fullName>
    </submittedName>
</protein>